<feature type="binding site" evidence="3">
    <location>
        <position position="351"/>
    </location>
    <ligand>
        <name>3'-phosphoadenylyl sulfate</name>
        <dbReference type="ChEBI" id="CHEBI:58339"/>
    </ligand>
</feature>
<evidence type="ECO:0000256" key="2">
    <source>
        <dbReference type="ARBA" id="ARBA00022679"/>
    </source>
</evidence>
<name>F0W514_9STRA</name>
<organism evidence="5">
    <name type="scientific">Albugo laibachii Nc14</name>
    <dbReference type="NCBI Taxonomy" id="890382"/>
    <lineage>
        <taxon>Eukaryota</taxon>
        <taxon>Sar</taxon>
        <taxon>Stramenopiles</taxon>
        <taxon>Oomycota</taxon>
        <taxon>Peronosporomycetes</taxon>
        <taxon>Albuginales</taxon>
        <taxon>Albuginaceae</taxon>
        <taxon>Albugo</taxon>
    </lineage>
</organism>
<proteinExistence type="inferred from homology"/>
<dbReference type="GO" id="GO:0008146">
    <property type="term" value="F:sulfotransferase activity"/>
    <property type="evidence" value="ECO:0007669"/>
    <property type="project" value="InterPro"/>
</dbReference>
<evidence type="ECO:0000256" key="1">
    <source>
        <dbReference type="ARBA" id="ARBA00007730"/>
    </source>
</evidence>
<evidence type="ECO:0000256" key="3">
    <source>
        <dbReference type="PIRSR" id="PIRSR637359-2"/>
    </source>
</evidence>
<reference evidence="5" key="1">
    <citation type="journal article" date="2011" name="PLoS Biol.">
        <title>Gene gain and loss during evolution of obligate parasitism in the white rust pathogen of Arabidopsis thaliana.</title>
        <authorList>
            <person name="Kemen E."/>
            <person name="Gardiner A."/>
            <person name="Schultz-Larsen T."/>
            <person name="Kemen A.C."/>
            <person name="Balmuth A.L."/>
            <person name="Robert-Seilaniantz A."/>
            <person name="Bailey K."/>
            <person name="Holub E."/>
            <person name="Studholme D.J."/>
            <person name="Maclean D."/>
            <person name="Jones J.D."/>
        </authorList>
    </citation>
    <scope>NUCLEOTIDE SEQUENCE</scope>
</reference>
<dbReference type="SUPFAM" id="SSF52540">
    <property type="entry name" value="P-loop containing nucleoside triphosphate hydrolases"/>
    <property type="match status" value="1"/>
</dbReference>
<dbReference type="AlphaFoldDB" id="F0W514"/>
<keyword evidence="2" id="KW-0808">Transferase</keyword>
<protein>
    <submittedName>
        <fullName evidence="5">Uncharacterized protein AlNc14C19G1985</fullName>
    </submittedName>
</protein>
<dbReference type="EMBL" id="FR824064">
    <property type="protein sequence ID" value="CCA16205.1"/>
    <property type="molecule type" value="Genomic_DNA"/>
</dbReference>
<dbReference type="InterPro" id="IPR027443">
    <property type="entry name" value="IPNS-like_sf"/>
</dbReference>
<evidence type="ECO:0000313" key="5">
    <source>
        <dbReference type="EMBL" id="CCA16205.1"/>
    </source>
</evidence>
<dbReference type="Gene3D" id="3.40.50.300">
    <property type="entry name" value="P-loop containing nucleotide triphosphate hydrolases"/>
    <property type="match status" value="1"/>
</dbReference>
<feature type="domain" description="Aspartyl/asparaginy/proline hydroxylase" evidence="4">
    <location>
        <begin position="106"/>
        <end position="207"/>
    </location>
</feature>
<dbReference type="Gene3D" id="2.60.120.330">
    <property type="entry name" value="B-lactam Antibiotic, Isopenicillin N Synthase, Chain"/>
    <property type="match status" value="1"/>
</dbReference>
<sequence length="452" mass="51817">MTHENDTNIHLSQKQAPLCELDTLIANTFPLVTRRCGPIDISLLQRKINLLNAEMWTAEYQSSNVSIVRAAHDKWGIDKAVFIFCDDYLKRVYLFPWLHTWNSELNAILSQIGITWNRVVRCILARIPPNTSIPIHHDTGYWVSQTHRIHIPICTNHKVEFRVGVNSNGMNVMEFKQAHVYELNNACKHAVQNRSTQARIHLILDYVEDHYPPLSFFSLTNDMTLHQTRRSLDPSSMYDTRKVPSFIVMGSLESDVLELYDFITSHDLIIPAKTPATHFFDEQWNTHDLMDPEWLKAQGKRYASFFEEKLLMKCPSIMTGEATWGYYSGGAPVIQRIQSISPDCKVIVVLREPLDRLACVQGSIGHTLKTLEDELNALKQANVHPKMEYTSFQQLLRGIQTHDSLLATSLYALPLKQWLAAYTEKNCLVLCSNDLKSDGKRKVDIHSCILII</sequence>
<evidence type="ECO:0000259" key="4">
    <source>
        <dbReference type="Pfam" id="PF05118"/>
    </source>
</evidence>
<dbReference type="InterPro" id="IPR027417">
    <property type="entry name" value="P-loop_NTPase"/>
</dbReference>
<dbReference type="HOGENOM" id="CLU_498165_0_0_1"/>
<dbReference type="PANTHER" id="PTHR10605">
    <property type="entry name" value="HEPARAN SULFATE SULFOTRANSFERASE"/>
    <property type="match status" value="1"/>
</dbReference>
<gene>
    <name evidence="5" type="primary">AlNc14C19G1985</name>
    <name evidence="5" type="ORF">ALNC14_023480</name>
</gene>
<dbReference type="InterPro" id="IPR037359">
    <property type="entry name" value="NST/OST"/>
</dbReference>
<dbReference type="Pfam" id="PF05118">
    <property type="entry name" value="Asp_Arg_Hydrox"/>
    <property type="match status" value="1"/>
</dbReference>
<accession>F0W514</accession>
<reference evidence="5" key="2">
    <citation type="submission" date="2011-02" db="EMBL/GenBank/DDBJ databases">
        <authorList>
            <person name="MacLean D."/>
        </authorList>
    </citation>
    <scope>NUCLEOTIDE SEQUENCE</scope>
</reference>
<dbReference type="SUPFAM" id="SSF51197">
    <property type="entry name" value="Clavaminate synthase-like"/>
    <property type="match status" value="1"/>
</dbReference>
<dbReference type="PANTHER" id="PTHR10605:SF56">
    <property type="entry name" value="BIFUNCTIONAL HEPARAN SULFATE N-DEACETYLASE_N-SULFOTRANSFERASE"/>
    <property type="match status" value="1"/>
</dbReference>
<dbReference type="InterPro" id="IPR007803">
    <property type="entry name" value="Asp/Arg/Pro-Hydrxlase"/>
</dbReference>
<comment type="similarity">
    <text evidence="1">Belongs to the aspartyl/asparaginyl beta-hydroxylase family.</text>
</comment>